<dbReference type="EMBL" id="BNBO01000002">
    <property type="protein sequence ID" value="GHH60156.1"/>
    <property type="molecule type" value="Genomic_DNA"/>
</dbReference>
<evidence type="ECO:0000313" key="1">
    <source>
        <dbReference type="EMBL" id="GHH60156.1"/>
    </source>
</evidence>
<keyword evidence="2" id="KW-1185">Reference proteome</keyword>
<name>A0A919FBL3_9ACTN</name>
<reference evidence="1" key="1">
    <citation type="journal article" date="2014" name="Int. J. Syst. Evol. Microbiol.">
        <title>Complete genome sequence of Corynebacterium casei LMG S-19264T (=DSM 44701T), isolated from a smear-ripened cheese.</title>
        <authorList>
            <consortium name="US DOE Joint Genome Institute (JGI-PGF)"/>
            <person name="Walter F."/>
            <person name="Albersmeier A."/>
            <person name="Kalinowski J."/>
            <person name="Ruckert C."/>
        </authorList>
    </citation>
    <scope>NUCLEOTIDE SEQUENCE</scope>
    <source>
        <strain evidence="1">JCM 4646</strain>
    </source>
</reference>
<organism evidence="1 2">
    <name type="scientific">Kitasatospora indigofera</name>
    <dbReference type="NCBI Taxonomy" id="67307"/>
    <lineage>
        <taxon>Bacteria</taxon>
        <taxon>Bacillati</taxon>
        <taxon>Actinomycetota</taxon>
        <taxon>Actinomycetes</taxon>
        <taxon>Kitasatosporales</taxon>
        <taxon>Streptomycetaceae</taxon>
        <taxon>Kitasatospora</taxon>
    </lineage>
</organism>
<dbReference type="InterPro" id="IPR045701">
    <property type="entry name" value="DUF6059"/>
</dbReference>
<protein>
    <submittedName>
        <fullName evidence="1">Uncharacterized protein</fullName>
    </submittedName>
</protein>
<proteinExistence type="predicted"/>
<dbReference type="Pfam" id="PF19534">
    <property type="entry name" value="DUF6059"/>
    <property type="match status" value="1"/>
</dbReference>
<comment type="caution">
    <text evidence="1">The sequence shown here is derived from an EMBL/GenBank/DDBJ whole genome shotgun (WGS) entry which is preliminary data.</text>
</comment>
<dbReference type="AlphaFoldDB" id="A0A919FBL3"/>
<reference evidence="1" key="2">
    <citation type="submission" date="2020-09" db="EMBL/GenBank/DDBJ databases">
        <authorList>
            <person name="Sun Q."/>
            <person name="Ohkuma M."/>
        </authorList>
    </citation>
    <scope>NUCLEOTIDE SEQUENCE</scope>
    <source>
        <strain evidence="1">JCM 4646</strain>
    </source>
</reference>
<gene>
    <name evidence="1" type="ORF">GCM10018781_04290</name>
</gene>
<accession>A0A919FBL3</accession>
<evidence type="ECO:0000313" key="2">
    <source>
        <dbReference type="Proteomes" id="UP000617734"/>
    </source>
</evidence>
<sequence>MADRLWWRVPRLLHLLMHQIWAGLVATGSMAGLVPPARALELIIEGERPPELPTGHPERLVPDLPPTAQEAELWRQLEFLDRLV</sequence>
<dbReference type="Proteomes" id="UP000617734">
    <property type="component" value="Unassembled WGS sequence"/>
</dbReference>
<dbReference type="RefSeq" id="WP_380356486.1">
    <property type="nucleotide sequence ID" value="NZ_JBHWGY010000208.1"/>
</dbReference>